<sequence>MSYQEYAHLRNGTPNGRSRASTSDATWQQKRAQRMVPFTTTGSSSSDERPYVGSHVSFSAPRPAPVAAQRPASHHPASQTHHSPNPSLSSTSLSPSNSASQKGLYNWKRRRAAAAQEPLPSFPPKEKGPGAAPEKKLNLVDVPLPWRPAYLQRRVLLAFLMLFITLGIALEAILSLSNQTPGLGPANRPIALRYAFQMPPVAILLLVAGAWRRVEYQARSSAPWMRMATRPSEARLTLLLDYVSMLRPAALAKAVRNRDFLVACAVAVSLALRGAVVVSTALVAPDLLTVTDRAAQLVVTSQFVRGAGLPLDGAGLSLAYVAGLQEGNASFPDGVGGRFAYQRFRSDALRDADAQIGATVDAFLPDLTCEPAALSVSNIRASQQAQQLDANFTIPGCSIAATVSGNGLLSAANEVTRFLNIGRGGCGGSTAPERQRVVVLFGTISIDSGSAGTGNTSVPVSGSITRSAQLVCEPKYTIKQTDLVKDDGSRAAAKLVASRPQSRQLDGVRPWDVVEGIFNSYTQASRLFSRELSTNNGLPQFLPTRVVVDPLGHFAFGLKQFEQGSLGTPDDYFNSTTLTALVSDYFQHHASILAFTSLSSGVEMPVQGTSAVKEDRLTAKPVVVHFVVALLGLCVLLSAPMILFAPAKGFLPRNPGTLMDTAALLNHSKPLLQALRGAGAADAATLRGRLGGAHFHTGVEAYEQDYTSGHGYFKILGGPLRPDAMSPEYAESGGAGAWPQQLWMHWSLRLASLVVMAALVAALEASLRVSQFNDGIATVGDSALAHLVWTAAPTLLFMLLAMYVGLVDFTIRAMAPFAELARGGSYRTMTTNLVDNTAPFAMYKALASGNWAAALSTASPLAASLLLVFVASAFGTSTLPAFTAVQLQTRDFFNTGAQSAAAGNVSTYPGVMASLALAGNASYPAFTYKDLVFPRVTLPPDVANESLPDTAIMTATLPAIRATLRCKLYTQSELRISLTSSSAPGNTINSIRIDTPNTASSRGKSMVIDMTQALGRTGSTAGSAGSADGSAFIGAARFIPDGAAGGGTWLYGWGQLSNANTDRASVAPVYALSCEEKMQRLSATRP</sequence>
<dbReference type="VEuPathDB" id="FungiDB:GGTG_14224"/>
<dbReference type="InterPro" id="IPR021840">
    <property type="entry name" value="DUF3433"/>
</dbReference>
<feature type="transmembrane region" description="Helical" evidence="2">
    <location>
        <begin position="746"/>
        <end position="763"/>
    </location>
</feature>
<reference evidence="4" key="5">
    <citation type="submission" date="2018-04" db="UniProtKB">
        <authorList>
            <consortium name="EnsemblFungi"/>
        </authorList>
    </citation>
    <scope>IDENTIFICATION</scope>
    <source>
        <strain evidence="4">R3-111a-1</strain>
    </source>
</reference>
<feature type="compositionally biased region" description="Low complexity" evidence="1">
    <location>
        <begin position="80"/>
        <end position="98"/>
    </location>
</feature>
<feature type="transmembrane region" description="Helical" evidence="2">
    <location>
        <begin position="783"/>
        <end position="806"/>
    </location>
</feature>
<proteinExistence type="predicted"/>
<keyword evidence="2" id="KW-0472">Membrane</keyword>
<reference evidence="5" key="1">
    <citation type="submission" date="2010-07" db="EMBL/GenBank/DDBJ databases">
        <title>The genome sequence of Gaeumannomyces graminis var. tritici strain R3-111a-1.</title>
        <authorList>
            <consortium name="The Broad Institute Genome Sequencing Platform"/>
            <person name="Ma L.-J."/>
            <person name="Dead R."/>
            <person name="Young S."/>
            <person name="Zeng Q."/>
            <person name="Koehrsen M."/>
            <person name="Alvarado L."/>
            <person name="Berlin A."/>
            <person name="Chapman S.B."/>
            <person name="Chen Z."/>
            <person name="Freedman E."/>
            <person name="Gellesch M."/>
            <person name="Goldberg J."/>
            <person name="Griggs A."/>
            <person name="Gujja S."/>
            <person name="Heilman E.R."/>
            <person name="Heiman D."/>
            <person name="Hepburn T."/>
            <person name="Howarth C."/>
            <person name="Jen D."/>
            <person name="Larson L."/>
            <person name="Mehta T."/>
            <person name="Neiman D."/>
            <person name="Pearson M."/>
            <person name="Roberts A."/>
            <person name="Saif S."/>
            <person name="Shea T."/>
            <person name="Shenoy N."/>
            <person name="Sisk P."/>
            <person name="Stolte C."/>
            <person name="Sykes S."/>
            <person name="Walk T."/>
            <person name="White J."/>
            <person name="Yandava C."/>
            <person name="Haas B."/>
            <person name="Nusbaum C."/>
            <person name="Birren B."/>
        </authorList>
    </citation>
    <scope>NUCLEOTIDE SEQUENCE [LARGE SCALE GENOMIC DNA]</scope>
    <source>
        <strain evidence="5">R3-111a-1</strain>
    </source>
</reference>
<dbReference type="STRING" id="644352.J3PKZ6"/>
<reference evidence="3" key="2">
    <citation type="submission" date="2010-07" db="EMBL/GenBank/DDBJ databases">
        <authorList>
            <consortium name="The Broad Institute Genome Sequencing Platform"/>
            <consortium name="Broad Institute Genome Sequencing Center for Infectious Disease"/>
            <person name="Ma L.-J."/>
            <person name="Dead R."/>
            <person name="Young S."/>
            <person name="Zeng Q."/>
            <person name="Koehrsen M."/>
            <person name="Alvarado L."/>
            <person name="Berlin A."/>
            <person name="Chapman S.B."/>
            <person name="Chen Z."/>
            <person name="Freedman E."/>
            <person name="Gellesch M."/>
            <person name="Goldberg J."/>
            <person name="Griggs A."/>
            <person name="Gujja S."/>
            <person name="Heilman E.R."/>
            <person name="Heiman D."/>
            <person name="Hepburn T."/>
            <person name="Howarth C."/>
            <person name="Jen D."/>
            <person name="Larson L."/>
            <person name="Mehta T."/>
            <person name="Neiman D."/>
            <person name="Pearson M."/>
            <person name="Roberts A."/>
            <person name="Saif S."/>
            <person name="Shea T."/>
            <person name="Shenoy N."/>
            <person name="Sisk P."/>
            <person name="Stolte C."/>
            <person name="Sykes S."/>
            <person name="Walk T."/>
            <person name="White J."/>
            <person name="Yandava C."/>
            <person name="Haas B."/>
            <person name="Nusbaum C."/>
            <person name="Birren B."/>
        </authorList>
    </citation>
    <scope>NUCLEOTIDE SEQUENCE</scope>
    <source>
        <strain evidence="3">R3-111a-1</strain>
    </source>
</reference>
<feature type="transmembrane region" description="Helical" evidence="2">
    <location>
        <begin position="622"/>
        <end position="645"/>
    </location>
</feature>
<dbReference type="EnsemblFungi" id="EJT68198">
    <property type="protein sequence ID" value="EJT68198"/>
    <property type="gene ID" value="GGTG_14224"/>
</dbReference>
<evidence type="ECO:0000256" key="2">
    <source>
        <dbReference type="SAM" id="Phobius"/>
    </source>
</evidence>
<feature type="transmembrane region" description="Helical" evidence="2">
    <location>
        <begin position="851"/>
        <end position="874"/>
    </location>
</feature>
<dbReference type="PANTHER" id="PTHR37544">
    <property type="entry name" value="SPRAY-RELATED"/>
    <property type="match status" value="1"/>
</dbReference>
<dbReference type="PANTHER" id="PTHR37544:SF3">
    <property type="entry name" value="SPRAY"/>
    <property type="match status" value="1"/>
</dbReference>
<feature type="compositionally biased region" description="Polar residues" evidence="1">
    <location>
        <begin position="12"/>
        <end position="30"/>
    </location>
</feature>
<feature type="transmembrane region" description="Helical" evidence="2">
    <location>
        <begin position="194"/>
        <end position="211"/>
    </location>
</feature>
<name>J3PKZ6_GAET3</name>
<evidence type="ECO:0000256" key="1">
    <source>
        <dbReference type="SAM" id="MobiDB-lite"/>
    </source>
</evidence>
<dbReference type="Pfam" id="PF11915">
    <property type="entry name" value="DUF3433"/>
    <property type="match status" value="2"/>
</dbReference>
<reference evidence="4" key="4">
    <citation type="journal article" date="2015" name="G3 (Bethesda)">
        <title>Genome sequences of three phytopathogenic species of the Magnaporthaceae family of fungi.</title>
        <authorList>
            <person name="Okagaki L.H."/>
            <person name="Nunes C.C."/>
            <person name="Sailsbery J."/>
            <person name="Clay B."/>
            <person name="Brown D."/>
            <person name="John T."/>
            <person name="Oh Y."/>
            <person name="Young N."/>
            <person name="Fitzgerald M."/>
            <person name="Haas B.J."/>
            <person name="Zeng Q."/>
            <person name="Young S."/>
            <person name="Adiconis X."/>
            <person name="Fan L."/>
            <person name="Levin J.Z."/>
            <person name="Mitchell T.K."/>
            <person name="Okubara P.A."/>
            <person name="Farman M.L."/>
            <person name="Kohn L.M."/>
            <person name="Birren B."/>
            <person name="Ma L.-J."/>
            <person name="Dean R.A."/>
        </authorList>
    </citation>
    <scope>NUCLEOTIDE SEQUENCE</scope>
    <source>
        <strain evidence="4">R3-111a-1</strain>
    </source>
</reference>
<dbReference type="Proteomes" id="UP000006039">
    <property type="component" value="Unassembled WGS sequence"/>
</dbReference>
<dbReference type="OrthoDB" id="5332281at2759"/>
<keyword evidence="5" id="KW-1185">Reference proteome</keyword>
<dbReference type="AlphaFoldDB" id="J3PKZ6"/>
<feature type="transmembrane region" description="Helical" evidence="2">
    <location>
        <begin position="260"/>
        <end position="284"/>
    </location>
</feature>
<keyword evidence="2" id="KW-1133">Transmembrane helix</keyword>
<accession>J3PKZ6</accession>
<keyword evidence="2" id="KW-0812">Transmembrane</keyword>
<reference evidence="3" key="3">
    <citation type="submission" date="2010-09" db="EMBL/GenBank/DDBJ databases">
        <title>Annotation of Gaeumannomyces graminis var. tritici R3-111a-1.</title>
        <authorList>
            <consortium name="The Broad Institute Genome Sequencing Platform"/>
            <person name="Ma L.-J."/>
            <person name="Dead R."/>
            <person name="Young S.K."/>
            <person name="Zeng Q."/>
            <person name="Gargeya S."/>
            <person name="Fitzgerald M."/>
            <person name="Haas B."/>
            <person name="Abouelleil A."/>
            <person name="Alvarado L."/>
            <person name="Arachchi H.M."/>
            <person name="Berlin A."/>
            <person name="Brown A."/>
            <person name="Chapman S.B."/>
            <person name="Chen Z."/>
            <person name="Dunbar C."/>
            <person name="Freedman E."/>
            <person name="Gearin G."/>
            <person name="Gellesch M."/>
            <person name="Goldberg J."/>
            <person name="Griggs A."/>
            <person name="Gujja S."/>
            <person name="Heiman D."/>
            <person name="Howarth C."/>
            <person name="Larson L."/>
            <person name="Lui A."/>
            <person name="MacDonald P.J.P."/>
            <person name="Mehta T."/>
            <person name="Montmayeur A."/>
            <person name="Murphy C."/>
            <person name="Neiman D."/>
            <person name="Pearson M."/>
            <person name="Priest M."/>
            <person name="Roberts A."/>
            <person name="Saif S."/>
            <person name="Shea T."/>
            <person name="Shenoy N."/>
            <person name="Sisk P."/>
            <person name="Stolte C."/>
            <person name="Sykes S."/>
            <person name="Yandava C."/>
            <person name="Wortman J."/>
            <person name="Nusbaum C."/>
            <person name="Birren B."/>
        </authorList>
    </citation>
    <scope>NUCLEOTIDE SEQUENCE</scope>
    <source>
        <strain evidence="3">R3-111a-1</strain>
    </source>
</reference>
<feature type="transmembrane region" description="Helical" evidence="2">
    <location>
        <begin position="155"/>
        <end position="174"/>
    </location>
</feature>
<dbReference type="EMBL" id="GL385578">
    <property type="protein sequence ID" value="EJT68198.1"/>
    <property type="molecule type" value="Genomic_DNA"/>
</dbReference>
<dbReference type="GeneID" id="20354682"/>
<feature type="region of interest" description="Disordered" evidence="1">
    <location>
        <begin position="1"/>
        <end position="103"/>
    </location>
</feature>
<dbReference type="eggNOG" id="ENOG502QQ7D">
    <property type="taxonomic scope" value="Eukaryota"/>
</dbReference>
<protein>
    <submittedName>
        <fullName evidence="3 4">Uncharacterized protein</fullName>
    </submittedName>
</protein>
<evidence type="ECO:0000313" key="5">
    <source>
        <dbReference type="Proteomes" id="UP000006039"/>
    </source>
</evidence>
<organism evidence="3">
    <name type="scientific">Gaeumannomyces tritici (strain R3-111a-1)</name>
    <name type="common">Wheat and barley take-all root rot fungus</name>
    <name type="synonym">Gaeumannomyces graminis var. tritici</name>
    <dbReference type="NCBI Taxonomy" id="644352"/>
    <lineage>
        <taxon>Eukaryota</taxon>
        <taxon>Fungi</taxon>
        <taxon>Dikarya</taxon>
        <taxon>Ascomycota</taxon>
        <taxon>Pezizomycotina</taxon>
        <taxon>Sordariomycetes</taxon>
        <taxon>Sordariomycetidae</taxon>
        <taxon>Magnaporthales</taxon>
        <taxon>Magnaporthaceae</taxon>
        <taxon>Gaeumannomyces</taxon>
    </lineage>
</organism>
<dbReference type="HOGENOM" id="CLU_003000_0_0_1"/>
<evidence type="ECO:0000313" key="3">
    <source>
        <dbReference type="EMBL" id="EJT68198.1"/>
    </source>
</evidence>
<gene>
    <name evidence="4" type="primary">20354682</name>
    <name evidence="3" type="ORF">GGTG_14224</name>
</gene>
<dbReference type="RefSeq" id="XP_009230415.1">
    <property type="nucleotide sequence ID" value="XM_009232151.1"/>
</dbReference>
<evidence type="ECO:0000313" key="4">
    <source>
        <dbReference type="EnsemblFungi" id="EJT68198"/>
    </source>
</evidence>